<comment type="caution">
    <text evidence="18">The sequence shown here is derived from an EMBL/GenBank/DDBJ whole genome shotgun (WGS) entry which is preliminary data.</text>
</comment>
<feature type="transmembrane region" description="Helical" evidence="17">
    <location>
        <begin position="231"/>
        <end position="250"/>
    </location>
</feature>
<evidence type="ECO:0000256" key="3">
    <source>
        <dbReference type="ARBA" id="ARBA00010441"/>
    </source>
</evidence>
<dbReference type="GO" id="GO:0003882">
    <property type="term" value="F:CDP-diacylglycerol-serine O-phosphatidyltransferase activity"/>
    <property type="evidence" value="ECO:0007669"/>
    <property type="project" value="UniProtKB-EC"/>
</dbReference>
<keyword evidence="12" id="KW-0594">Phospholipid biosynthesis</keyword>
<comment type="catalytic activity">
    <reaction evidence="1">
        <text>a CDP-1,2-diacyl-sn-glycerol + L-serine = a 1,2-diacyl-sn-glycero-3-phospho-L-serine + CMP + H(+)</text>
        <dbReference type="Rhea" id="RHEA:16913"/>
        <dbReference type="ChEBI" id="CHEBI:15378"/>
        <dbReference type="ChEBI" id="CHEBI:33384"/>
        <dbReference type="ChEBI" id="CHEBI:57262"/>
        <dbReference type="ChEBI" id="CHEBI:58332"/>
        <dbReference type="ChEBI" id="CHEBI:60377"/>
        <dbReference type="EC" id="2.7.8.8"/>
    </reaction>
</comment>
<evidence type="ECO:0000256" key="10">
    <source>
        <dbReference type="ARBA" id="ARBA00023098"/>
    </source>
</evidence>
<evidence type="ECO:0000256" key="12">
    <source>
        <dbReference type="ARBA" id="ARBA00023209"/>
    </source>
</evidence>
<evidence type="ECO:0000256" key="5">
    <source>
        <dbReference type="ARBA" id="ARBA00017171"/>
    </source>
</evidence>
<dbReference type="GO" id="GO:0012505">
    <property type="term" value="C:endomembrane system"/>
    <property type="evidence" value="ECO:0007669"/>
    <property type="project" value="UniProtKB-SubCell"/>
</dbReference>
<dbReference type="AlphaFoldDB" id="A0A939DCK3"/>
<keyword evidence="19" id="KW-1185">Reference proteome</keyword>
<evidence type="ECO:0000313" key="18">
    <source>
        <dbReference type="EMBL" id="MBN7795666.1"/>
    </source>
</evidence>
<evidence type="ECO:0000256" key="8">
    <source>
        <dbReference type="ARBA" id="ARBA00022692"/>
    </source>
</evidence>
<dbReference type="Proteomes" id="UP000664303">
    <property type="component" value="Unassembled WGS sequence"/>
</dbReference>
<dbReference type="Gene3D" id="1.20.120.1760">
    <property type="match status" value="1"/>
</dbReference>
<feature type="transmembrane region" description="Helical" evidence="17">
    <location>
        <begin position="256"/>
        <end position="274"/>
    </location>
</feature>
<dbReference type="Pfam" id="PF01066">
    <property type="entry name" value="CDP-OH_P_transf"/>
    <property type="match status" value="1"/>
</dbReference>
<proteinExistence type="inferred from homology"/>
<keyword evidence="7 15" id="KW-0808">Transferase</keyword>
<evidence type="ECO:0000256" key="11">
    <source>
        <dbReference type="ARBA" id="ARBA00023136"/>
    </source>
</evidence>
<feature type="transmembrane region" description="Helical" evidence="17">
    <location>
        <begin position="198"/>
        <end position="219"/>
    </location>
</feature>
<name>A0A939DCK3_9GAMM</name>
<comment type="subcellular location">
    <subcellularLocation>
        <location evidence="2">Endomembrane system</location>
        <topology evidence="2">Multi-pass membrane protein</topology>
    </subcellularLocation>
</comment>
<dbReference type="GO" id="GO:0008654">
    <property type="term" value="P:phospholipid biosynthetic process"/>
    <property type="evidence" value="ECO:0007669"/>
    <property type="project" value="UniProtKB-KW"/>
</dbReference>
<dbReference type="PROSITE" id="PS00379">
    <property type="entry name" value="CDP_ALCOHOL_P_TRANSF"/>
    <property type="match status" value="1"/>
</dbReference>
<feature type="transmembrane region" description="Helical" evidence="17">
    <location>
        <begin position="49"/>
        <end position="70"/>
    </location>
</feature>
<evidence type="ECO:0000256" key="2">
    <source>
        <dbReference type="ARBA" id="ARBA00004127"/>
    </source>
</evidence>
<comment type="similarity">
    <text evidence="3 15">Belongs to the CDP-alcohol phosphatidyltransferase class-I family.</text>
</comment>
<keyword evidence="8 17" id="KW-0812">Transmembrane</keyword>
<evidence type="ECO:0000256" key="1">
    <source>
        <dbReference type="ARBA" id="ARBA00000287"/>
    </source>
</evidence>
<dbReference type="InterPro" id="IPR043130">
    <property type="entry name" value="CDP-OH_PTrfase_TM_dom"/>
</dbReference>
<evidence type="ECO:0000256" key="6">
    <source>
        <dbReference type="ARBA" id="ARBA00022516"/>
    </source>
</evidence>
<dbReference type="PANTHER" id="PTHR14269:SF61">
    <property type="entry name" value="CDP-DIACYLGLYCEROL--SERINE O-PHOSPHATIDYLTRANSFERASE"/>
    <property type="match status" value="1"/>
</dbReference>
<evidence type="ECO:0000256" key="15">
    <source>
        <dbReference type="RuleBase" id="RU003750"/>
    </source>
</evidence>
<protein>
    <recommendedName>
        <fullName evidence="5">CDP-diacylglycerol--serine O-phosphatidyltransferase</fullName>
        <ecNumber evidence="4">2.7.8.8</ecNumber>
    </recommendedName>
    <alternativeName>
        <fullName evidence="14">Phosphatidylserine synthase</fullName>
    </alternativeName>
</protein>
<keyword evidence="13" id="KW-1208">Phospholipid metabolism</keyword>
<feature type="transmembrane region" description="Helical" evidence="17">
    <location>
        <begin position="167"/>
        <end position="186"/>
    </location>
</feature>
<dbReference type="EMBL" id="JAFKCZ010000003">
    <property type="protein sequence ID" value="MBN7795666.1"/>
    <property type="molecule type" value="Genomic_DNA"/>
</dbReference>
<gene>
    <name evidence="18" type="primary">pssA</name>
    <name evidence="18" type="ORF">JYP50_03635</name>
</gene>
<evidence type="ECO:0000256" key="17">
    <source>
        <dbReference type="SAM" id="Phobius"/>
    </source>
</evidence>
<dbReference type="RefSeq" id="WP_206559122.1">
    <property type="nucleotide sequence ID" value="NZ_JAFKCZ010000003.1"/>
</dbReference>
<keyword evidence="10" id="KW-0443">Lipid metabolism</keyword>
<keyword evidence="9 17" id="KW-1133">Transmembrane helix</keyword>
<evidence type="ECO:0000256" key="7">
    <source>
        <dbReference type="ARBA" id="ARBA00022679"/>
    </source>
</evidence>
<keyword evidence="11 17" id="KW-0472">Membrane</keyword>
<evidence type="ECO:0000256" key="14">
    <source>
        <dbReference type="ARBA" id="ARBA00032361"/>
    </source>
</evidence>
<evidence type="ECO:0000256" key="16">
    <source>
        <dbReference type="SAM" id="MobiDB-lite"/>
    </source>
</evidence>
<dbReference type="NCBIfam" id="TIGR00473">
    <property type="entry name" value="pssA"/>
    <property type="match status" value="1"/>
</dbReference>
<dbReference type="InterPro" id="IPR048254">
    <property type="entry name" value="CDP_ALCOHOL_P_TRANSF_CS"/>
</dbReference>
<keyword evidence="6" id="KW-0444">Lipid biosynthesis</keyword>
<reference evidence="18" key="1">
    <citation type="submission" date="2021-02" db="EMBL/GenBank/DDBJ databases">
        <title>PHA producing bacteria isolated from coastal sediment in Guangdong, Shenzhen.</title>
        <authorList>
            <person name="Zheng W."/>
            <person name="Yu S."/>
            <person name="Huang Y."/>
        </authorList>
    </citation>
    <scope>NUCLEOTIDE SEQUENCE</scope>
    <source>
        <strain evidence="18">TN14-10</strain>
    </source>
</reference>
<evidence type="ECO:0000256" key="4">
    <source>
        <dbReference type="ARBA" id="ARBA00013174"/>
    </source>
</evidence>
<evidence type="ECO:0000256" key="9">
    <source>
        <dbReference type="ARBA" id="ARBA00022989"/>
    </source>
</evidence>
<evidence type="ECO:0000313" key="19">
    <source>
        <dbReference type="Proteomes" id="UP000664303"/>
    </source>
</evidence>
<dbReference type="EC" id="2.7.8.8" evidence="4"/>
<feature type="transmembrane region" description="Helical" evidence="17">
    <location>
        <begin position="138"/>
        <end position="155"/>
    </location>
</feature>
<feature type="region of interest" description="Disordered" evidence="16">
    <location>
        <begin position="1"/>
        <end position="23"/>
    </location>
</feature>
<organism evidence="18 19">
    <name type="scientific">Parahaliea mediterranea</name>
    <dbReference type="NCBI Taxonomy" id="651086"/>
    <lineage>
        <taxon>Bacteria</taxon>
        <taxon>Pseudomonadati</taxon>
        <taxon>Pseudomonadota</taxon>
        <taxon>Gammaproteobacteria</taxon>
        <taxon>Cellvibrionales</taxon>
        <taxon>Halieaceae</taxon>
        <taxon>Parahaliea</taxon>
    </lineage>
</organism>
<dbReference type="PANTHER" id="PTHR14269">
    <property type="entry name" value="CDP-DIACYLGLYCEROL--GLYCEROL-3-PHOSPHATE 3-PHOSPHATIDYLTRANSFERASE-RELATED"/>
    <property type="match status" value="1"/>
</dbReference>
<dbReference type="InterPro" id="IPR004533">
    <property type="entry name" value="CDP-diaglyc--ser_O-PTrfase"/>
</dbReference>
<evidence type="ECO:0000256" key="13">
    <source>
        <dbReference type="ARBA" id="ARBA00023264"/>
    </source>
</evidence>
<dbReference type="InterPro" id="IPR000462">
    <property type="entry name" value="CDP-OH_P_trans"/>
</dbReference>
<dbReference type="GO" id="GO:0016020">
    <property type="term" value="C:membrane"/>
    <property type="evidence" value="ECO:0007669"/>
    <property type="project" value="InterPro"/>
</dbReference>
<accession>A0A939DCK3</accession>
<dbReference type="InterPro" id="IPR050324">
    <property type="entry name" value="CDP-alcohol_PTase-I"/>
</dbReference>
<sequence length="285" mass="30779">MTKHESPESPETQPDAAAQPGVSPSLDMLVDEHEEEVSENGRTVRRQGVYLLPNLFTTGALFAGFYAVIAAMRGEFEAAAIAIFFAAVFDGLDGRIARLTNTSSKFGAEYDSLADMVSFGVAPALVMFSWALGDLGKFGWSAAFIYVACAALRLARFNTRIDTADKNYFTGLASPAAAAIIASTVWVCHDLGWVGGGLPLEISVLVALLTSAVGILMIANFPYYSFKGVDFRGRVPFVVIILVVLTFGLVTLDPPLILLLAFLAYAVSGPVLQLRRWRQRRRGTD</sequence>